<protein>
    <submittedName>
        <fullName evidence="5">Putative nucleolin</fullName>
    </submittedName>
</protein>
<evidence type="ECO:0000313" key="5">
    <source>
        <dbReference type="EMBL" id="PRP84973.1"/>
    </source>
</evidence>
<feature type="region of interest" description="Disordered" evidence="3">
    <location>
        <begin position="105"/>
        <end position="259"/>
    </location>
</feature>
<dbReference type="InterPro" id="IPR035979">
    <property type="entry name" value="RBD_domain_sf"/>
</dbReference>
<dbReference type="InterPro" id="IPR012677">
    <property type="entry name" value="Nucleotide-bd_a/b_plait_sf"/>
</dbReference>
<feature type="compositionally biased region" description="Gly residues" evidence="3">
    <location>
        <begin position="423"/>
        <end position="442"/>
    </location>
</feature>
<feature type="compositionally biased region" description="Acidic residues" evidence="3">
    <location>
        <begin position="231"/>
        <end position="243"/>
    </location>
</feature>
<dbReference type="InParanoid" id="A0A2P6NM04"/>
<dbReference type="InterPro" id="IPR000504">
    <property type="entry name" value="RRM_dom"/>
</dbReference>
<name>A0A2P6NM04_9EUKA</name>
<accession>A0A2P6NM04</accession>
<feature type="compositionally biased region" description="Acidic residues" evidence="3">
    <location>
        <begin position="207"/>
        <end position="216"/>
    </location>
</feature>
<feature type="compositionally biased region" description="Gly residues" evidence="3">
    <location>
        <begin position="450"/>
        <end position="465"/>
    </location>
</feature>
<evidence type="ECO:0000256" key="1">
    <source>
        <dbReference type="ARBA" id="ARBA00022884"/>
    </source>
</evidence>
<gene>
    <name evidence="5" type="ORF">PROFUN_07358</name>
</gene>
<dbReference type="EMBL" id="MDYQ01000053">
    <property type="protein sequence ID" value="PRP84973.1"/>
    <property type="molecule type" value="Genomic_DNA"/>
</dbReference>
<reference evidence="5 6" key="1">
    <citation type="journal article" date="2018" name="Genome Biol. Evol.">
        <title>Multiple Roots of Fruiting Body Formation in Amoebozoa.</title>
        <authorList>
            <person name="Hillmann F."/>
            <person name="Forbes G."/>
            <person name="Novohradska S."/>
            <person name="Ferling I."/>
            <person name="Riege K."/>
            <person name="Groth M."/>
            <person name="Westermann M."/>
            <person name="Marz M."/>
            <person name="Spaller T."/>
            <person name="Winckler T."/>
            <person name="Schaap P."/>
            <person name="Glockner G."/>
        </authorList>
    </citation>
    <scope>NUCLEOTIDE SEQUENCE [LARGE SCALE GENOMIC DNA]</scope>
    <source>
        <strain evidence="5 6">Jena</strain>
    </source>
</reference>
<proteinExistence type="predicted"/>
<evidence type="ECO:0000256" key="3">
    <source>
        <dbReference type="SAM" id="MobiDB-lite"/>
    </source>
</evidence>
<sequence length="492" mass="53312">MVCITDSLSTVLRYLLPQYLPMITYTSPHELSSSSFLLILSFRTFKKGKREDCDISDPFAFSIFHYLTSNLVNNLSLTQGHYELSPNTSPADVTTDLINMAAGKKVEKKQKKVVEAEPEEEVSPMEEEEKPKKADKKTPAKKSKKADSDEEEEEKPAPKKGKKEEKTPAKKAKKADSDDEEEEKPAPKKGKKEEKTPAKKSKPAKEESDDEEEEEEKPAPKKASKKAAKEESEEEAEEEEEDEMKVSSAANGASKSSDEDANKVYLKNLSYEVTEEDLTEFFSEVGTPEINLEKGYGNAVFASAEEAAEALNLSGTELKGRKVFIQTTDTKFVKDAVAPSKYSVFIGNLCRDNANEDEIRELFSDCGEIIGCRLLTDRETGAMKGCAFLDFATKEEAEKAVADHQGHELNGRQIKLDISSGSSAGGRGGRGGARGGFGGRGGRGGDRGGRGGFGGRGGRGGFGGRGGDRGGRGGFGGRGRGGDRGGRGGRYY</sequence>
<dbReference type="AlphaFoldDB" id="A0A2P6NM04"/>
<keyword evidence="6" id="KW-1185">Reference proteome</keyword>
<dbReference type="Proteomes" id="UP000241769">
    <property type="component" value="Unassembled WGS sequence"/>
</dbReference>
<dbReference type="PANTHER" id="PTHR23236">
    <property type="entry name" value="EUKARYOTIC TRANSLATION INITIATION FACTOR 4B/4H"/>
    <property type="match status" value="1"/>
</dbReference>
<feature type="compositionally biased region" description="Basic and acidic residues" evidence="3">
    <location>
        <begin position="129"/>
        <end position="138"/>
    </location>
</feature>
<organism evidence="5 6">
    <name type="scientific">Planoprotostelium fungivorum</name>
    <dbReference type="NCBI Taxonomy" id="1890364"/>
    <lineage>
        <taxon>Eukaryota</taxon>
        <taxon>Amoebozoa</taxon>
        <taxon>Evosea</taxon>
        <taxon>Variosea</taxon>
        <taxon>Cavosteliida</taxon>
        <taxon>Cavosteliaceae</taxon>
        <taxon>Planoprotostelium</taxon>
    </lineage>
</organism>
<feature type="domain" description="RRM" evidence="4">
    <location>
        <begin position="342"/>
        <end position="421"/>
    </location>
</feature>
<dbReference type="Gene3D" id="3.30.70.330">
    <property type="match status" value="2"/>
</dbReference>
<dbReference type="GO" id="GO:0008143">
    <property type="term" value="F:poly(A) binding"/>
    <property type="evidence" value="ECO:0007669"/>
    <property type="project" value="TreeGrafter"/>
</dbReference>
<evidence type="ECO:0000256" key="2">
    <source>
        <dbReference type="PROSITE-ProRule" id="PRU00176"/>
    </source>
</evidence>
<keyword evidence="1 2" id="KW-0694">RNA-binding</keyword>
<dbReference type="Pfam" id="PF00076">
    <property type="entry name" value="RRM_1"/>
    <property type="match status" value="2"/>
</dbReference>
<feature type="domain" description="RRM" evidence="4">
    <location>
        <begin position="262"/>
        <end position="330"/>
    </location>
</feature>
<dbReference type="PROSITE" id="PS50102">
    <property type="entry name" value="RRM"/>
    <property type="match status" value="2"/>
</dbReference>
<dbReference type="PANTHER" id="PTHR23236:SF12">
    <property type="entry name" value="EUKARYOTIC INITIATION FACTOR 4B-RELATED"/>
    <property type="match status" value="1"/>
</dbReference>
<evidence type="ECO:0000259" key="4">
    <source>
        <dbReference type="PROSITE" id="PS50102"/>
    </source>
</evidence>
<dbReference type="STRING" id="1890364.A0A2P6NM04"/>
<feature type="region of interest" description="Disordered" evidence="3">
    <location>
        <begin position="403"/>
        <end position="492"/>
    </location>
</feature>
<dbReference type="OrthoDB" id="439808at2759"/>
<comment type="caution">
    <text evidence="5">The sequence shown here is derived from an EMBL/GenBank/DDBJ whole genome shotgun (WGS) entry which is preliminary data.</text>
</comment>
<dbReference type="SMART" id="SM00360">
    <property type="entry name" value="RRM"/>
    <property type="match status" value="2"/>
</dbReference>
<evidence type="ECO:0000313" key="6">
    <source>
        <dbReference type="Proteomes" id="UP000241769"/>
    </source>
</evidence>
<dbReference type="SUPFAM" id="SSF54928">
    <property type="entry name" value="RNA-binding domain, RBD"/>
    <property type="match status" value="2"/>
</dbReference>
<feature type="compositionally biased region" description="Acidic residues" evidence="3">
    <location>
        <begin position="116"/>
        <end position="128"/>
    </location>
</feature>